<accession>A0A1A9WCX8</accession>
<keyword evidence="1" id="KW-0812">Transmembrane</keyword>
<proteinExistence type="predicted"/>
<dbReference type="AlphaFoldDB" id="A0A1A9WCX8"/>
<evidence type="ECO:0000313" key="3">
    <source>
        <dbReference type="Proteomes" id="UP000091820"/>
    </source>
</evidence>
<name>A0A1A9WCX8_9MUSC</name>
<organism evidence="2 3">
    <name type="scientific">Glossina brevipalpis</name>
    <dbReference type="NCBI Taxonomy" id="37001"/>
    <lineage>
        <taxon>Eukaryota</taxon>
        <taxon>Metazoa</taxon>
        <taxon>Ecdysozoa</taxon>
        <taxon>Arthropoda</taxon>
        <taxon>Hexapoda</taxon>
        <taxon>Insecta</taxon>
        <taxon>Pterygota</taxon>
        <taxon>Neoptera</taxon>
        <taxon>Endopterygota</taxon>
        <taxon>Diptera</taxon>
        <taxon>Brachycera</taxon>
        <taxon>Muscomorpha</taxon>
        <taxon>Hippoboscoidea</taxon>
        <taxon>Glossinidae</taxon>
        <taxon>Glossina</taxon>
    </lineage>
</organism>
<feature type="transmembrane region" description="Helical" evidence="1">
    <location>
        <begin position="185"/>
        <end position="205"/>
    </location>
</feature>
<keyword evidence="3" id="KW-1185">Reference proteome</keyword>
<keyword evidence="1" id="KW-1133">Transmembrane helix</keyword>
<keyword evidence="1" id="KW-0472">Membrane</keyword>
<evidence type="ECO:0000256" key="1">
    <source>
        <dbReference type="SAM" id="Phobius"/>
    </source>
</evidence>
<dbReference type="Proteomes" id="UP000091820">
    <property type="component" value="Unassembled WGS sequence"/>
</dbReference>
<reference evidence="3" key="1">
    <citation type="submission" date="2014-03" db="EMBL/GenBank/DDBJ databases">
        <authorList>
            <person name="Aksoy S."/>
            <person name="Warren W."/>
            <person name="Wilson R.K."/>
        </authorList>
    </citation>
    <scope>NUCLEOTIDE SEQUENCE [LARGE SCALE GENOMIC DNA]</scope>
    <source>
        <strain evidence="3">IAEA</strain>
    </source>
</reference>
<dbReference type="EnsemblMetazoa" id="GBRI014975-RA">
    <property type="protein sequence ID" value="GBRI014975-PA"/>
    <property type="gene ID" value="GBRI014975"/>
</dbReference>
<protein>
    <submittedName>
        <fullName evidence="2">Uncharacterized protein</fullName>
    </submittedName>
</protein>
<evidence type="ECO:0000313" key="2">
    <source>
        <dbReference type="EnsemblMetazoa" id="GBRI014975-PA"/>
    </source>
</evidence>
<sequence length="223" mass="23784">MCPVPRVAAKYKEDAAVLQCKSLTLLPPIMYEDIVPVDIAWAVADCGIRVADGATFETAVWLPAGVTFAYENTFAGKMVACEFVDGPAVGWFPFKPKLTAPGTCVFVTGTEGGGGTCTAGNNDVAVMLTQLLAALSHSSPLHCLETSTDAAACCFGYRDKFRFPCLNHVVASGWRGRNEGDRRHGVLVFAAVSCFGNPLVLLFFVELIGSPRNKWTVVDCVGP</sequence>
<reference evidence="2" key="2">
    <citation type="submission" date="2020-05" db="UniProtKB">
        <authorList>
            <consortium name="EnsemblMetazoa"/>
        </authorList>
    </citation>
    <scope>IDENTIFICATION</scope>
    <source>
        <strain evidence="2">IAEA</strain>
    </source>
</reference>
<dbReference type="VEuPathDB" id="VectorBase:GBRI014975"/>